<keyword evidence="5 11" id="KW-0297">G-protein coupled receptor</keyword>
<dbReference type="InParanoid" id="A7RF68"/>
<dbReference type="Proteomes" id="UP000001593">
    <property type="component" value="Unassembled WGS sequence"/>
</dbReference>
<evidence type="ECO:0000256" key="7">
    <source>
        <dbReference type="ARBA" id="ARBA00023157"/>
    </source>
</evidence>
<evidence type="ECO:0000256" key="5">
    <source>
        <dbReference type="ARBA" id="ARBA00023040"/>
    </source>
</evidence>
<feature type="transmembrane region" description="Helical" evidence="12">
    <location>
        <begin position="6"/>
        <end position="25"/>
    </location>
</feature>
<evidence type="ECO:0000256" key="6">
    <source>
        <dbReference type="ARBA" id="ARBA00023136"/>
    </source>
</evidence>
<evidence type="ECO:0000256" key="4">
    <source>
        <dbReference type="ARBA" id="ARBA00022989"/>
    </source>
</evidence>
<keyword evidence="3 11" id="KW-0812">Transmembrane</keyword>
<dbReference type="InterPro" id="IPR000276">
    <property type="entry name" value="GPCR_Rhodpsn"/>
</dbReference>
<feature type="transmembrane region" description="Helical" evidence="12">
    <location>
        <begin position="249"/>
        <end position="268"/>
    </location>
</feature>
<protein>
    <recommendedName>
        <fullName evidence="13">G-protein coupled receptors family 1 profile domain-containing protein</fullName>
    </recommendedName>
</protein>
<evidence type="ECO:0000256" key="9">
    <source>
        <dbReference type="ARBA" id="ARBA00023180"/>
    </source>
</evidence>
<keyword evidence="2" id="KW-1003">Cell membrane</keyword>
<evidence type="ECO:0000256" key="3">
    <source>
        <dbReference type="ARBA" id="ARBA00022692"/>
    </source>
</evidence>
<feature type="non-terminal residue" evidence="14">
    <location>
        <position position="281"/>
    </location>
</feature>
<feature type="non-terminal residue" evidence="14">
    <location>
        <position position="1"/>
    </location>
</feature>
<organism evidence="14 15">
    <name type="scientific">Nematostella vectensis</name>
    <name type="common">Starlet sea anemone</name>
    <dbReference type="NCBI Taxonomy" id="45351"/>
    <lineage>
        <taxon>Eukaryota</taxon>
        <taxon>Metazoa</taxon>
        <taxon>Cnidaria</taxon>
        <taxon>Anthozoa</taxon>
        <taxon>Hexacorallia</taxon>
        <taxon>Actiniaria</taxon>
        <taxon>Edwardsiidae</taxon>
        <taxon>Nematostella</taxon>
    </lineage>
</organism>
<evidence type="ECO:0000313" key="14">
    <source>
        <dbReference type="EMBL" id="EDO50045.1"/>
    </source>
</evidence>
<evidence type="ECO:0000256" key="1">
    <source>
        <dbReference type="ARBA" id="ARBA00004651"/>
    </source>
</evidence>
<evidence type="ECO:0000259" key="13">
    <source>
        <dbReference type="PROSITE" id="PS50262"/>
    </source>
</evidence>
<sequence>LILYAVVFILTVGGNIMVCIVVLKNKKLRSFQRFYNGYYLMSLACADLCVALLCIPFTIVYYETGVWPFGAAICKMVPTLQVTSVSASIFTLTVMTYERYQAIVRPMKAQITRRKVFIMLVSAWLAAFVTGSPEIFAFQLAQNTTEHLPCNEYWPQPIHRQIYTMVLFSCTYLVPLLIIFPAYVKMIITLKRSHSFNNSDRKARWRSLRVLMAVVMIFAISYLPQHSMFIALDFGHAKSFRYFEITLKYMYLLIWVASCSNPIIYGALDEYFRQGYRRILR</sequence>
<dbReference type="OMA" id="FTIVYYE"/>
<gene>
    <name evidence="14" type="ORF">NEMVEDRAFT_v1g34364</name>
</gene>
<keyword evidence="4 12" id="KW-1133">Transmembrane helix</keyword>
<dbReference type="GO" id="GO:0008528">
    <property type="term" value="F:G protein-coupled peptide receptor activity"/>
    <property type="evidence" value="ECO:0007669"/>
    <property type="project" value="InterPro"/>
</dbReference>
<evidence type="ECO:0000256" key="11">
    <source>
        <dbReference type="RuleBase" id="RU000688"/>
    </source>
</evidence>
<dbReference type="EMBL" id="DS469507">
    <property type="protein sequence ID" value="EDO50045.1"/>
    <property type="molecule type" value="Genomic_DNA"/>
</dbReference>
<feature type="transmembrane region" description="Helical" evidence="12">
    <location>
        <begin position="68"/>
        <end position="95"/>
    </location>
</feature>
<dbReference type="InterPro" id="IPR017452">
    <property type="entry name" value="GPCR_Rhodpsn_7TM"/>
</dbReference>
<accession>A7RF68</accession>
<comment type="subcellular location">
    <subcellularLocation>
        <location evidence="1">Cell membrane</location>
        <topology evidence="1">Multi-pass membrane protein</topology>
    </subcellularLocation>
</comment>
<keyword evidence="7" id="KW-1015">Disulfide bond</keyword>
<dbReference type="eggNOG" id="KOG3656">
    <property type="taxonomic scope" value="Eukaryota"/>
</dbReference>
<dbReference type="Pfam" id="PF00001">
    <property type="entry name" value="7tm_1"/>
    <property type="match status" value="1"/>
</dbReference>
<dbReference type="GO" id="GO:0032870">
    <property type="term" value="P:cellular response to hormone stimulus"/>
    <property type="evidence" value="ECO:0000318"/>
    <property type="project" value="GO_Central"/>
</dbReference>
<dbReference type="GO" id="GO:0004930">
    <property type="term" value="F:G protein-coupled receptor activity"/>
    <property type="evidence" value="ECO:0000318"/>
    <property type="project" value="GO_Central"/>
</dbReference>
<dbReference type="PRINTS" id="PR00237">
    <property type="entry name" value="GPCRRHODOPSN"/>
</dbReference>
<dbReference type="AlphaFoldDB" id="A7RF68"/>
<dbReference type="Gene3D" id="1.20.1070.10">
    <property type="entry name" value="Rhodopsin 7-helix transmembrane proteins"/>
    <property type="match status" value="1"/>
</dbReference>
<feature type="transmembrane region" description="Helical" evidence="12">
    <location>
        <begin position="37"/>
        <end position="62"/>
    </location>
</feature>
<name>A7RF68_NEMVE</name>
<keyword evidence="10 11" id="KW-0807">Transducer</keyword>
<dbReference type="GO" id="GO:0005886">
    <property type="term" value="C:plasma membrane"/>
    <property type="evidence" value="ECO:0000318"/>
    <property type="project" value="GO_Central"/>
</dbReference>
<feature type="domain" description="G-protein coupled receptors family 1 profile" evidence="13">
    <location>
        <begin position="14"/>
        <end position="265"/>
    </location>
</feature>
<keyword evidence="8 11" id="KW-0675">Receptor</keyword>
<dbReference type="PANTHER" id="PTHR45695:SF9">
    <property type="entry name" value="LEUCOKININ RECEPTOR"/>
    <property type="match status" value="1"/>
</dbReference>
<dbReference type="PROSITE" id="PS00237">
    <property type="entry name" value="G_PROTEIN_RECEP_F1_1"/>
    <property type="match status" value="1"/>
</dbReference>
<evidence type="ECO:0000256" key="2">
    <source>
        <dbReference type="ARBA" id="ARBA00022475"/>
    </source>
</evidence>
<proteinExistence type="inferred from homology"/>
<keyword evidence="9" id="KW-0325">Glycoprotein</keyword>
<dbReference type="STRING" id="45351.A7RF68"/>
<evidence type="ECO:0000256" key="8">
    <source>
        <dbReference type="ARBA" id="ARBA00023170"/>
    </source>
</evidence>
<dbReference type="HOGENOM" id="CLU_009579_6_0_1"/>
<dbReference type="GO" id="GO:0007186">
    <property type="term" value="P:G protein-coupled receptor signaling pathway"/>
    <property type="evidence" value="ECO:0000318"/>
    <property type="project" value="GO_Central"/>
</dbReference>
<dbReference type="PROSITE" id="PS50262">
    <property type="entry name" value="G_PROTEIN_RECEP_F1_2"/>
    <property type="match status" value="1"/>
</dbReference>
<dbReference type="PhylomeDB" id="A7RF68"/>
<keyword evidence="6 12" id="KW-0472">Membrane</keyword>
<feature type="transmembrane region" description="Helical" evidence="12">
    <location>
        <begin position="116"/>
        <end position="141"/>
    </location>
</feature>
<dbReference type="PANTHER" id="PTHR45695">
    <property type="entry name" value="LEUCOKININ RECEPTOR-RELATED"/>
    <property type="match status" value="1"/>
</dbReference>
<comment type="similarity">
    <text evidence="11">Belongs to the G-protein coupled receptor 1 family.</text>
</comment>
<dbReference type="SUPFAM" id="SSF81321">
    <property type="entry name" value="Family A G protein-coupled receptor-like"/>
    <property type="match status" value="1"/>
</dbReference>
<dbReference type="InterPro" id="IPR001556">
    <property type="entry name" value="Bombsn_rcpt-like"/>
</dbReference>
<evidence type="ECO:0000313" key="15">
    <source>
        <dbReference type="Proteomes" id="UP000001593"/>
    </source>
</evidence>
<dbReference type="PRINTS" id="PR00358">
    <property type="entry name" value="BOMBESINR"/>
</dbReference>
<dbReference type="FunFam" id="1.20.1070.10:FF:000664">
    <property type="entry name" value="Predicted protein"/>
    <property type="match status" value="1"/>
</dbReference>
<evidence type="ECO:0000256" key="12">
    <source>
        <dbReference type="SAM" id="Phobius"/>
    </source>
</evidence>
<reference evidence="14 15" key="1">
    <citation type="journal article" date="2007" name="Science">
        <title>Sea anemone genome reveals ancestral eumetazoan gene repertoire and genomic organization.</title>
        <authorList>
            <person name="Putnam N.H."/>
            <person name="Srivastava M."/>
            <person name="Hellsten U."/>
            <person name="Dirks B."/>
            <person name="Chapman J."/>
            <person name="Salamov A."/>
            <person name="Terry A."/>
            <person name="Shapiro H."/>
            <person name="Lindquist E."/>
            <person name="Kapitonov V.V."/>
            <person name="Jurka J."/>
            <person name="Genikhovich G."/>
            <person name="Grigoriev I.V."/>
            <person name="Lucas S.M."/>
            <person name="Steele R.E."/>
            <person name="Finnerty J.R."/>
            <person name="Technau U."/>
            <person name="Martindale M.Q."/>
            <person name="Rokhsar D.S."/>
        </authorList>
    </citation>
    <scope>NUCLEOTIDE SEQUENCE [LARGE SCALE GENOMIC DNA]</scope>
    <source>
        <strain evidence="15">CH2 X CH6</strain>
    </source>
</reference>
<feature type="transmembrane region" description="Helical" evidence="12">
    <location>
        <begin position="161"/>
        <end position="184"/>
    </location>
</feature>
<evidence type="ECO:0000256" key="10">
    <source>
        <dbReference type="ARBA" id="ARBA00023224"/>
    </source>
</evidence>
<feature type="transmembrane region" description="Helical" evidence="12">
    <location>
        <begin position="205"/>
        <end position="223"/>
    </location>
</feature>
<keyword evidence="15" id="KW-1185">Reference proteome</keyword>